<dbReference type="PANTHER" id="PTHR35891:SF2">
    <property type="entry name" value="THIOL:DISULFIDE INTERCHANGE PROTEIN DSBA"/>
    <property type="match status" value="1"/>
</dbReference>
<dbReference type="EMBL" id="AAOA02000002">
    <property type="protein sequence ID" value="EAQ97554.1"/>
    <property type="molecule type" value="Genomic_DNA"/>
</dbReference>
<dbReference type="Proteomes" id="UP000019205">
    <property type="component" value="Chromosome"/>
</dbReference>
<dbReference type="PIRSF" id="PIRSF001488">
    <property type="entry name" value="Tdi_protein"/>
    <property type="match status" value="1"/>
</dbReference>
<accession>A4A912</accession>
<evidence type="ECO:0000313" key="11">
    <source>
        <dbReference type="EMBL" id="EAQ97554.1"/>
    </source>
</evidence>
<feature type="signal peptide" evidence="9">
    <location>
        <begin position="1"/>
        <end position="30"/>
    </location>
</feature>
<evidence type="ECO:0000256" key="8">
    <source>
        <dbReference type="PIRSR" id="PIRSR001488-1"/>
    </source>
</evidence>
<keyword evidence="6" id="KW-0676">Redox-active center</keyword>
<comment type="subcellular location">
    <subcellularLocation>
        <location evidence="1 7">Periplasm</location>
    </subcellularLocation>
</comment>
<dbReference type="STRING" id="314285.KT71_04575"/>
<dbReference type="PANTHER" id="PTHR35891">
    <property type="entry name" value="THIOL:DISULFIDE INTERCHANGE PROTEIN DSBA"/>
    <property type="match status" value="1"/>
</dbReference>
<dbReference type="InterPro" id="IPR017937">
    <property type="entry name" value="Thioredoxin_CS"/>
</dbReference>
<evidence type="ECO:0000256" key="3">
    <source>
        <dbReference type="ARBA" id="ARBA00022729"/>
    </source>
</evidence>
<keyword evidence="11" id="KW-0413">Isomerase</keyword>
<evidence type="ECO:0000256" key="7">
    <source>
        <dbReference type="PIRNR" id="PIRNR001488"/>
    </source>
</evidence>
<dbReference type="Pfam" id="PF01323">
    <property type="entry name" value="DSBA"/>
    <property type="match status" value="1"/>
</dbReference>
<keyword evidence="12" id="KW-1185">Reference proteome</keyword>
<evidence type="ECO:0000313" key="12">
    <source>
        <dbReference type="Proteomes" id="UP000019205"/>
    </source>
</evidence>
<dbReference type="InterPro" id="IPR036249">
    <property type="entry name" value="Thioredoxin-like_sf"/>
</dbReference>
<comment type="similarity">
    <text evidence="2">Belongs to the thioredoxin family. DsbA subfamily.</text>
</comment>
<dbReference type="PROSITE" id="PS51352">
    <property type="entry name" value="THIOREDOXIN_2"/>
    <property type="match status" value="1"/>
</dbReference>
<gene>
    <name evidence="11" type="ORF">KT71_04575</name>
</gene>
<comment type="caution">
    <text evidence="11">The sequence shown here is derived from an EMBL/GenBank/DDBJ whole genome shotgun (WGS) entry which is preliminary data.</text>
</comment>
<dbReference type="eggNOG" id="COG1651">
    <property type="taxonomic scope" value="Bacteria"/>
</dbReference>
<feature type="disulfide bond" description="Redox-active" evidence="8">
    <location>
        <begin position="65"/>
        <end position="68"/>
    </location>
</feature>
<dbReference type="HOGENOM" id="CLU_088255_1_0_6"/>
<dbReference type="PROSITE" id="PS00194">
    <property type="entry name" value="THIOREDOXIN_1"/>
    <property type="match status" value="1"/>
</dbReference>
<feature type="domain" description="Thioredoxin" evidence="10">
    <location>
        <begin position="22"/>
        <end position="162"/>
    </location>
</feature>
<evidence type="ECO:0000259" key="10">
    <source>
        <dbReference type="PROSITE" id="PS51352"/>
    </source>
</evidence>
<dbReference type="InterPro" id="IPR050824">
    <property type="entry name" value="Thiol_disulfide_DsbA"/>
</dbReference>
<evidence type="ECO:0000256" key="4">
    <source>
        <dbReference type="ARBA" id="ARBA00022764"/>
    </source>
</evidence>
<protein>
    <recommendedName>
        <fullName evidence="7">Thiol:disulfide interchange protein</fullName>
    </recommendedName>
</protein>
<keyword evidence="3 9" id="KW-0732">Signal</keyword>
<evidence type="ECO:0000256" key="9">
    <source>
        <dbReference type="SAM" id="SignalP"/>
    </source>
</evidence>
<feature type="chain" id="PRO_5002664477" description="Thiol:disulfide interchange protein" evidence="9">
    <location>
        <begin position="31"/>
        <end position="224"/>
    </location>
</feature>
<sequence length="224" mass="24724">MFLEKIMLKRICLAAFAMLALQLAALSAQAQDENYVAGEHYDVISPAIRGSSDKIEVTEFFWYGCGHCYTFEPQLTQWKKGLADDVVVKGSPAMWNGPMEIHAKAFYAAEALGVLDKMHMPLFQALNVDRKRLANEDELADLFAANGVSREDFSKAFNSFGVGSQARQANARARAAKITGTPELMVAGKYRISTRKAGGQANMLKIADFLIEKERAMQMADSKS</sequence>
<evidence type="ECO:0000256" key="6">
    <source>
        <dbReference type="ARBA" id="ARBA00023284"/>
    </source>
</evidence>
<dbReference type="CDD" id="cd03019">
    <property type="entry name" value="DsbA_DsbA"/>
    <property type="match status" value="1"/>
</dbReference>
<dbReference type="GO" id="GO:0042597">
    <property type="term" value="C:periplasmic space"/>
    <property type="evidence" value="ECO:0007669"/>
    <property type="project" value="UniProtKB-SubCell"/>
</dbReference>
<name>A4A912_9GAMM</name>
<evidence type="ECO:0000256" key="1">
    <source>
        <dbReference type="ARBA" id="ARBA00004418"/>
    </source>
</evidence>
<reference evidence="11 12" key="2">
    <citation type="journal article" date="2009" name="PLoS ONE">
        <title>The photosynthetic apparatus and its regulation in the aerobic gammaproteobacterium Congregibacter litoralis gen. nov., sp. nov.</title>
        <authorList>
            <person name="Spring S."/>
            <person name="Lunsdorf H."/>
            <person name="Fuchs B.M."/>
            <person name="Tindall B.J."/>
        </authorList>
    </citation>
    <scope>NUCLEOTIDE SEQUENCE [LARGE SCALE GENOMIC DNA]</scope>
    <source>
        <strain evidence="11">KT71</strain>
    </source>
</reference>
<organism evidence="11 12">
    <name type="scientific">Congregibacter litoralis KT71</name>
    <dbReference type="NCBI Taxonomy" id="314285"/>
    <lineage>
        <taxon>Bacteria</taxon>
        <taxon>Pseudomonadati</taxon>
        <taxon>Pseudomonadota</taxon>
        <taxon>Gammaproteobacteria</taxon>
        <taxon>Cellvibrionales</taxon>
        <taxon>Halieaceae</taxon>
        <taxon>Congregibacter</taxon>
    </lineage>
</organism>
<dbReference type="InterPro" id="IPR013766">
    <property type="entry name" value="Thioredoxin_domain"/>
</dbReference>
<evidence type="ECO:0000256" key="2">
    <source>
        <dbReference type="ARBA" id="ARBA00005791"/>
    </source>
</evidence>
<dbReference type="AlphaFoldDB" id="A4A912"/>
<proteinExistence type="inferred from homology"/>
<dbReference type="GO" id="GO:0016853">
    <property type="term" value="F:isomerase activity"/>
    <property type="evidence" value="ECO:0007669"/>
    <property type="project" value="UniProtKB-KW"/>
</dbReference>
<dbReference type="GO" id="GO:0015036">
    <property type="term" value="F:disulfide oxidoreductase activity"/>
    <property type="evidence" value="ECO:0007669"/>
    <property type="project" value="UniProtKB-ARBA"/>
</dbReference>
<keyword evidence="5 7" id="KW-1015">Disulfide bond</keyword>
<dbReference type="InterPro" id="IPR023205">
    <property type="entry name" value="DsbA/DsbL"/>
</dbReference>
<dbReference type="Gene3D" id="3.40.30.10">
    <property type="entry name" value="Glutaredoxin"/>
    <property type="match status" value="1"/>
</dbReference>
<dbReference type="InterPro" id="IPR001853">
    <property type="entry name" value="DSBA-like_thioredoxin_dom"/>
</dbReference>
<keyword evidence="4 7" id="KW-0574">Periplasm</keyword>
<dbReference type="SUPFAM" id="SSF52833">
    <property type="entry name" value="Thioredoxin-like"/>
    <property type="match status" value="1"/>
</dbReference>
<reference evidence="11 12" key="1">
    <citation type="journal article" date="2007" name="Proc. Natl. Acad. Sci. U.S.A.">
        <title>Characterization of a marine gammaproteobacterium capable of aerobic anoxygenic photosynthesis.</title>
        <authorList>
            <person name="Fuchs B.M."/>
            <person name="Spring S."/>
            <person name="Teeling H."/>
            <person name="Quast C."/>
            <person name="Wulf J."/>
            <person name="Schattenhofer M."/>
            <person name="Yan S."/>
            <person name="Ferriera S."/>
            <person name="Johnson J."/>
            <person name="Glockner F.O."/>
            <person name="Amann R."/>
        </authorList>
    </citation>
    <scope>NUCLEOTIDE SEQUENCE [LARGE SCALE GENOMIC DNA]</scope>
    <source>
        <strain evidence="11">KT71</strain>
    </source>
</reference>
<evidence type="ECO:0000256" key="5">
    <source>
        <dbReference type="ARBA" id="ARBA00023157"/>
    </source>
</evidence>